<dbReference type="InterPro" id="IPR011333">
    <property type="entry name" value="SKP1/BTB/POZ_sf"/>
</dbReference>
<organism evidence="1 2">
    <name type="scientific">Panagrolaimus davidi</name>
    <dbReference type="NCBI Taxonomy" id="227884"/>
    <lineage>
        <taxon>Eukaryota</taxon>
        <taxon>Metazoa</taxon>
        <taxon>Ecdysozoa</taxon>
        <taxon>Nematoda</taxon>
        <taxon>Chromadorea</taxon>
        <taxon>Rhabditida</taxon>
        <taxon>Tylenchina</taxon>
        <taxon>Panagrolaimomorpha</taxon>
        <taxon>Panagrolaimoidea</taxon>
        <taxon>Panagrolaimidae</taxon>
        <taxon>Panagrolaimus</taxon>
    </lineage>
</organism>
<evidence type="ECO:0000313" key="1">
    <source>
        <dbReference type="Proteomes" id="UP000887578"/>
    </source>
</evidence>
<dbReference type="Gene3D" id="3.30.710.10">
    <property type="entry name" value="Potassium Channel Kv1.1, Chain A"/>
    <property type="match status" value="1"/>
</dbReference>
<evidence type="ECO:0000313" key="2">
    <source>
        <dbReference type="WBParaSite" id="PDA_v2.g2002.t1"/>
    </source>
</evidence>
<dbReference type="AlphaFoldDB" id="A0A914PPM0"/>
<protein>
    <submittedName>
        <fullName evidence="2">Uncharacterized protein</fullName>
    </submittedName>
</protein>
<dbReference type="Proteomes" id="UP000887578">
    <property type="component" value="Unplaced"/>
</dbReference>
<proteinExistence type="predicted"/>
<keyword evidence="1" id="KW-1185">Reference proteome</keyword>
<sequence>METPCKMYTLRSNDNKNFQVNQKIIDASVLLKNSCEFTDITEPILLNCSSKCLDAFVQLINHYDKIIDVHDTEFEIELFESFNRDDLGKLVEQIGYLDSDFFVETIADVILDRINGLSWKKIQDYFDLEDDFTGKERYQIRRNKFEFLIALTAKELRLKFPLLPAENILMLHNRFFTPMNIILRKIIERSNEKTSFNLSVINKAIKNEVDRYPIKISELELTCARTAYGNNRWSLSNNEKPYFGCSFEHATYSEKYLKIIMKRKLAPYSVTISNGSRLPPTENIEQFLIQDFIVPKASTLNVEFYYDCGALNIFDIEHCPFTSVFFELKGVDIGFNDFYQNFISKDLSKEIKINAKCSKFKIFNDGEIDMFKKANCSKFNEIYISSGIQMISPEFKNFVLEFMEEDGIVRSEQKVFKINSAYDKVKKQHVFKVSTVKEMLIDL</sequence>
<reference evidence="2" key="1">
    <citation type="submission" date="2022-11" db="UniProtKB">
        <authorList>
            <consortium name="WormBaseParasite"/>
        </authorList>
    </citation>
    <scope>IDENTIFICATION</scope>
</reference>
<accession>A0A914PPM0</accession>
<name>A0A914PPM0_9BILA</name>
<dbReference type="WBParaSite" id="PDA_v2.g2002.t1">
    <property type="protein sequence ID" value="PDA_v2.g2002.t1"/>
    <property type="gene ID" value="PDA_v2.g2002"/>
</dbReference>